<name>A0ABT3S8Z6_9MYCO</name>
<keyword evidence="3" id="KW-1185">Reference proteome</keyword>
<evidence type="ECO:0000256" key="1">
    <source>
        <dbReference type="SAM" id="SignalP"/>
    </source>
</evidence>
<evidence type="ECO:0000313" key="3">
    <source>
        <dbReference type="Proteomes" id="UP001300745"/>
    </source>
</evidence>
<keyword evidence="1" id="KW-0732">Signal</keyword>
<organism evidence="2 3">
    <name type="scientific">Mycobacterium pinniadriaticum</name>
    <dbReference type="NCBI Taxonomy" id="2994102"/>
    <lineage>
        <taxon>Bacteria</taxon>
        <taxon>Bacillati</taxon>
        <taxon>Actinomycetota</taxon>
        <taxon>Actinomycetes</taxon>
        <taxon>Mycobacteriales</taxon>
        <taxon>Mycobacteriaceae</taxon>
        <taxon>Mycobacterium</taxon>
    </lineage>
</organism>
<proteinExistence type="predicted"/>
<feature type="chain" id="PRO_5045406758" evidence="1">
    <location>
        <begin position="30"/>
        <end position="79"/>
    </location>
</feature>
<dbReference type="EMBL" id="JAPJDO010000003">
    <property type="protein sequence ID" value="MCX2935975.1"/>
    <property type="molecule type" value="Genomic_DNA"/>
</dbReference>
<protein>
    <submittedName>
        <fullName evidence="2">Uncharacterized protein</fullName>
    </submittedName>
</protein>
<accession>A0ABT3S8Z6</accession>
<dbReference type="Proteomes" id="UP001300745">
    <property type="component" value="Unassembled WGS sequence"/>
</dbReference>
<comment type="caution">
    <text evidence="2">The sequence shown here is derived from an EMBL/GenBank/DDBJ whole genome shotgun (WGS) entry which is preliminary data.</text>
</comment>
<gene>
    <name evidence="2" type="ORF">ORI27_04645</name>
</gene>
<dbReference type="RefSeq" id="WP_265995363.1">
    <property type="nucleotide sequence ID" value="NZ_JAPJDN010000003.1"/>
</dbReference>
<feature type="signal peptide" evidence="1">
    <location>
        <begin position="1"/>
        <end position="29"/>
    </location>
</feature>
<evidence type="ECO:0000313" key="2">
    <source>
        <dbReference type="EMBL" id="MCX2935975.1"/>
    </source>
</evidence>
<reference evidence="2 3" key="1">
    <citation type="submission" date="2022-11" db="EMBL/GenBank/DDBJ databases">
        <title>Mycobacterium sp. nov.</title>
        <authorList>
            <person name="Papic B."/>
            <person name="Spicic S."/>
            <person name="Duvnjak S."/>
        </authorList>
    </citation>
    <scope>NUCLEOTIDE SEQUENCE [LARGE SCALE GENOMIC DNA]</scope>
    <source>
        <strain evidence="2 3">CVI_P4</strain>
    </source>
</reference>
<sequence length="79" mass="8554">MTKTRDRVLIRLPIAATAALAILPVSAPAARADSPAPADFVALSDVDPSILQEIRYATAHDFIARSHRRVPQPDVHPHP</sequence>